<proteinExistence type="predicted"/>
<keyword evidence="1 2" id="KW-0732">Signal</keyword>
<sequence length="202" mass="22268">MKRLIGSVALLLGASLTAAQAEQAPYSYFGVELGSARLQELKQICERCDDRGYAYVGKFGFGFTDHLNFEARYLTIDDIPATAQSWNRGQTGVINYHSFGGALKGRYPLTPHIYVNGSVGLHVWDRDAEIRFTPRNPNPSQTDRDRFNAMVARLQQDGDGLTYGIGAEVHFGENLQGEISYSQLEGDSVDVNNIAVGLALKF</sequence>
<dbReference type="InterPro" id="IPR027385">
    <property type="entry name" value="Beta-barrel_OMP"/>
</dbReference>
<evidence type="ECO:0000259" key="3">
    <source>
        <dbReference type="Pfam" id="PF13505"/>
    </source>
</evidence>
<evidence type="ECO:0000313" key="4">
    <source>
        <dbReference type="EMBL" id="MBF2735837.1"/>
    </source>
</evidence>
<dbReference type="SUPFAM" id="SSF56925">
    <property type="entry name" value="OMPA-like"/>
    <property type="match status" value="1"/>
</dbReference>
<dbReference type="InterPro" id="IPR011250">
    <property type="entry name" value="OMP/PagP_B-barrel"/>
</dbReference>
<name>A0A930UG97_9GAMM</name>
<keyword evidence="5" id="KW-1185">Reference proteome</keyword>
<evidence type="ECO:0000313" key="5">
    <source>
        <dbReference type="Proteomes" id="UP000604381"/>
    </source>
</evidence>
<organism evidence="4 5">
    <name type="scientific">Candidatus Amphirhobacter heronislandensis</name>
    <dbReference type="NCBI Taxonomy" id="1732024"/>
    <lineage>
        <taxon>Bacteria</taxon>
        <taxon>Pseudomonadati</taxon>
        <taxon>Pseudomonadota</taxon>
        <taxon>Gammaproteobacteria</taxon>
        <taxon>Candidatus Tethybacterales</taxon>
        <taxon>Candidatus Tethybacteraceae</taxon>
        <taxon>Candidatus Amphirhobacter</taxon>
    </lineage>
</organism>
<dbReference type="EMBL" id="JADHEI010000053">
    <property type="protein sequence ID" value="MBF2735837.1"/>
    <property type="molecule type" value="Genomic_DNA"/>
</dbReference>
<feature type="chain" id="PRO_5037986644" evidence="2">
    <location>
        <begin position="22"/>
        <end position="202"/>
    </location>
</feature>
<evidence type="ECO:0000256" key="1">
    <source>
        <dbReference type="ARBA" id="ARBA00022729"/>
    </source>
</evidence>
<comment type="caution">
    <text evidence="4">The sequence shown here is derived from an EMBL/GenBank/DDBJ whole genome shotgun (WGS) entry which is preliminary data.</text>
</comment>
<feature type="signal peptide" evidence="2">
    <location>
        <begin position="1"/>
        <end position="21"/>
    </location>
</feature>
<dbReference type="Proteomes" id="UP000604381">
    <property type="component" value="Unassembled WGS sequence"/>
</dbReference>
<evidence type="ECO:0000256" key="2">
    <source>
        <dbReference type="SAM" id="SignalP"/>
    </source>
</evidence>
<protein>
    <submittedName>
        <fullName evidence="4">Porin family protein</fullName>
    </submittedName>
</protein>
<dbReference type="Gene3D" id="2.40.160.20">
    <property type="match status" value="1"/>
</dbReference>
<dbReference type="AlphaFoldDB" id="A0A930UG97"/>
<reference evidence="4" key="1">
    <citation type="submission" date="2020-10" db="EMBL/GenBank/DDBJ databases">
        <title>An improved Amphimedon queenslandica hologenome assembly reveals how three proteobacterial symbionts can extend the metabolic phenotypic of their marine sponge host.</title>
        <authorList>
            <person name="Degnan B."/>
            <person name="Degnan S."/>
            <person name="Xiang X."/>
        </authorList>
    </citation>
    <scope>NUCLEOTIDE SEQUENCE</scope>
    <source>
        <strain evidence="4">AqS2</strain>
    </source>
</reference>
<accession>A0A930UG97</accession>
<gene>
    <name evidence="4" type="ORF">ISN26_07200</name>
</gene>
<feature type="domain" description="Outer membrane protein beta-barrel" evidence="3">
    <location>
        <begin position="8"/>
        <end position="202"/>
    </location>
</feature>
<dbReference type="Pfam" id="PF13505">
    <property type="entry name" value="OMP_b-brl"/>
    <property type="match status" value="1"/>
</dbReference>